<dbReference type="Proteomes" id="UP001202402">
    <property type="component" value="Unassembled WGS sequence"/>
</dbReference>
<dbReference type="InterPro" id="IPR036291">
    <property type="entry name" value="NAD(P)-bd_dom_sf"/>
</dbReference>
<dbReference type="Gene3D" id="3.40.50.720">
    <property type="entry name" value="NAD(P)-binding Rossmann-like Domain"/>
    <property type="match status" value="2"/>
</dbReference>
<evidence type="ECO:0000256" key="1">
    <source>
        <dbReference type="ARBA" id="ARBA00007430"/>
    </source>
</evidence>
<evidence type="ECO:0000313" key="4">
    <source>
        <dbReference type="EMBL" id="MCH4287499.1"/>
    </source>
</evidence>
<dbReference type="RefSeq" id="WP_240607635.1">
    <property type="nucleotide sequence ID" value="NZ_JAKVPQ010000024.1"/>
</dbReference>
<keyword evidence="2" id="KW-1133">Transmembrane helix</keyword>
<organism evidence="4 5">
    <name type="scientific">Amedibacillus hominis</name>
    <dbReference type="NCBI Taxonomy" id="2897776"/>
    <lineage>
        <taxon>Bacteria</taxon>
        <taxon>Bacillati</taxon>
        <taxon>Bacillota</taxon>
        <taxon>Erysipelotrichia</taxon>
        <taxon>Erysipelotrichales</taxon>
        <taxon>Erysipelotrichaceae</taxon>
        <taxon>Amedibacillus</taxon>
    </lineage>
</organism>
<comment type="caution">
    <text evidence="4">The sequence shown here is derived from an EMBL/GenBank/DDBJ whole genome shotgun (WGS) entry which is preliminary data.</text>
</comment>
<comment type="similarity">
    <text evidence="1">Belongs to the polysaccharide synthase family.</text>
</comment>
<keyword evidence="5" id="KW-1185">Reference proteome</keyword>
<feature type="transmembrane region" description="Helical" evidence="2">
    <location>
        <begin position="117"/>
        <end position="136"/>
    </location>
</feature>
<keyword evidence="2" id="KW-0472">Membrane</keyword>
<dbReference type="InterPro" id="IPR003869">
    <property type="entry name" value="Polysac_CapD-like"/>
</dbReference>
<protein>
    <submittedName>
        <fullName evidence="4">Polysaccharide biosynthesis protein</fullName>
    </submittedName>
</protein>
<keyword evidence="2" id="KW-0812">Transmembrane</keyword>
<name>A0ABS9RD06_9FIRM</name>
<proteinExistence type="inferred from homology"/>
<accession>A0ABS9RD06</accession>
<feature type="transmembrane region" description="Helical" evidence="2">
    <location>
        <begin position="20"/>
        <end position="37"/>
    </location>
</feature>
<dbReference type="SUPFAM" id="SSF51735">
    <property type="entry name" value="NAD(P)-binding Rossmann-fold domains"/>
    <property type="match status" value="1"/>
</dbReference>
<dbReference type="Pfam" id="PF13727">
    <property type="entry name" value="CoA_binding_3"/>
    <property type="match status" value="1"/>
</dbReference>
<gene>
    <name evidence="4" type="ORF">LQE99_20445</name>
</gene>
<dbReference type="CDD" id="cd05237">
    <property type="entry name" value="UDP_invert_4-6DH_SDR_e"/>
    <property type="match status" value="1"/>
</dbReference>
<dbReference type="SUPFAM" id="SSF53335">
    <property type="entry name" value="S-adenosyl-L-methionine-dependent methyltransferases"/>
    <property type="match status" value="1"/>
</dbReference>
<dbReference type="InterPro" id="IPR029063">
    <property type="entry name" value="SAM-dependent_MTases_sf"/>
</dbReference>
<dbReference type="EMBL" id="JAKVPQ010000024">
    <property type="protein sequence ID" value="MCH4287499.1"/>
    <property type="molecule type" value="Genomic_DNA"/>
</dbReference>
<evidence type="ECO:0000313" key="5">
    <source>
        <dbReference type="Proteomes" id="UP001202402"/>
    </source>
</evidence>
<evidence type="ECO:0000256" key="2">
    <source>
        <dbReference type="SAM" id="Phobius"/>
    </source>
</evidence>
<dbReference type="Pfam" id="PF02719">
    <property type="entry name" value="Polysacc_synt_2"/>
    <property type="match status" value="1"/>
</dbReference>
<reference evidence="4 5" key="1">
    <citation type="submission" date="2022-02" db="EMBL/GenBank/DDBJ databases">
        <title>Genome of Erysipelotrichaceae sp. nov. NSJ-176 isolated from human feces.</title>
        <authorList>
            <person name="Abdugheni R."/>
        </authorList>
    </citation>
    <scope>NUCLEOTIDE SEQUENCE [LARGE SCALE GENOMIC DNA]</scope>
    <source>
        <strain evidence="4 5">NSJ-176</strain>
    </source>
</reference>
<feature type="transmembrane region" description="Helical" evidence="2">
    <location>
        <begin position="49"/>
        <end position="72"/>
    </location>
</feature>
<dbReference type="PANTHER" id="PTHR43318:SF1">
    <property type="entry name" value="POLYSACCHARIDE BIOSYNTHESIS PROTEIN EPSC-RELATED"/>
    <property type="match status" value="1"/>
</dbReference>
<sequence length="629" mass="71074">MIEKLFSNPLYVKHREMMLCLLDLCIVFVSFLLAYWIRIDCRFPDFAQLDIVKCLIALLIVLIVYAISFFVFKIHKSLWKYIGPVETIRIGLSVLLASIVLFILVIATSISRSYTSVVVTGGLLTAILMYTVRVSYRLYRRSSMKVDGPRKKAVIIGAGDAGYILLKEIIQNDSFHVEVVGFVDDKRYNNMVSGYKVLGDTYDLPEIVSKYGIEEAFIAIPSADKTNLRRINDICQSCKLETKIMKRGDKIIESDLEKKYDAKKYPVQDISIEDLLGRGEIHLDQDEIQSYITGKVIVVTGAGGSIGSELCRQIVKFNPKELVMIDINENSLYMLEQEFNRNRVHGTLNPEIKILSLIASIREFTAISDIFKEKQPSVVFHAAAHKHVPLMETRPMEAIKNNVFGTNNVIKACIKNNVSRFIMISTDKAVNPTNVMGATKRMTEMIMQANGKNGVTKMAAVRFGNVLGSNGSVIPIFKQQIAEGGPVTITDKKIIRYFMTIPEAAQLVLQAGYYADKGEIFVLDMGEPVKILDLAEKMIRMSGFKPYEDIDIVEIGLRPGEKMYEELKLDGETRIRTKNDLIFKNNIMDITIDDINEKLNILSKKLQDNVSEAEYKETMLKVIKDKSID</sequence>
<dbReference type="InterPro" id="IPR051203">
    <property type="entry name" value="Polysaccharide_Synthase-Rel"/>
</dbReference>
<evidence type="ECO:0000259" key="3">
    <source>
        <dbReference type="Pfam" id="PF02719"/>
    </source>
</evidence>
<feature type="transmembrane region" description="Helical" evidence="2">
    <location>
        <begin position="92"/>
        <end position="111"/>
    </location>
</feature>
<feature type="domain" description="Polysaccharide biosynthesis protein CapD-like" evidence="3">
    <location>
        <begin position="297"/>
        <end position="583"/>
    </location>
</feature>
<dbReference type="PANTHER" id="PTHR43318">
    <property type="entry name" value="UDP-N-ACETYLGLUCOSAMINE 4,6-DEHYDRATASE"/>
    <property type="match status" value="1"/>
</dbReference>